<sequence>MDNYDSIILRELEFGMGFKGKMLDDLKLVIVDEATLQQFYNFIFLSGSDMTKPMIVHKFIIYIKEKLSYKEYHEFEKLYKECKLKIEKITLINRLFANIENNKEIEQVLHWIDNQKINLKQLYDAVVTYRNDFNVKEIVTLIEQLHINKDYKDQMKRAII</sequence>
<dbReference type="AlphaFoldDB" id="A0AAJ2N771"/>
<organism evidence="1 2">
    <name type="scientific">Paenibacillus suaedae</name>
    <dbReference type="NCBI Taxonomy" id="3077233"/>
    <lineage>
        <taxon>Bacteria</taxon>
        <taxon>Bacillati</taxon>
        <taxon>Bacillota</taxon>
        <taxon>Bacilli</taxon>
        <taxon>Bacillales</taxon>
        <taxon>Paenibacillaceae</taxon>
        <taxon>Paenibacillus</taxon>
    </lineage>
</organism>
<evidence type="ECO:0000313" key="2">
    <source>
        <dbReference type="Proteomes" id="UP001250538"/>
    </source>
</evidence>
<proteinExistence type="predicted"/>
<accession>A0AAJ2N771</accession>
<protein>
    <submittedName>
        <fullName evidence="1">Uncharacterized protein</fullName>
    </submittedName>
</protein>
<dbReference type="RefSeq" id="WP_315742884.1">
    <property type="nucleotide sequence ID" value="NZ_JAVYAA010000001.1"/>
</dbReference>
<reference evidence="2" key="1">
    <citation type="submission" date="2023-09" db="EMBL/GenBank/DDBJ databases">
        <title>Paenibacillus sp. chi10 Genome sequencing and assembly.</title>
        <authorList>
            <person name="Kim I."/>
        </authorList>
    </citation>
    <scope>NUCLEOTIDE SEQUENCE [LARGE SCALE GENOMIC DNA]</scope>
    <source>
        <strain evidence="2">chi10</strain>
    </source>
</reference>
<name>A0AAJ2N771_9BACL</name>
<comment type="caution">
    <text evidence="1">The sequence shown here is derived from an EMBL/GenBank/DDBJ whole genome shotgun (WGS) entry which is preliminary data.</text>
</comment>
<dbReference type="EMBL" id="JAVYAA010000001">
    <property type="protein sequence ID" value="MDT8975044.1"/>
    <property type="molecule type" value="Genomic_DNA"/>
</dbReference>
<gene>
    <name evidence="1" type="ORF">RQP50_02165</name>
</gene>
<dbReference type="Proteomes" id="UP001250538">
    <property type="component" value="Unassembled WGS sequence"/>
</dbReference>
<evidence type="ECO:0000313" key="1">
    <source>
        <dbReference type="EMBL" id="MDT8975044.1"/>
    </source>
</evidence>
<keyword evidence="2" id="KW-1185">Reference proteome</keyword>